<comment type="caution">
    <text evidence="1">The sequence shown here is derived from an EMBL/GenBank/DDBJ whole genome shotgun (WGS) entry which is preliminary data.</text>
</comment>
<evidence type="ECO:0000313" key="1">
    <source>
        <dbReference type="EMBL" id="KAJ3666025.1"/>
    </source>
</evidence>
<keyword evidence="2" id="KW-1185">Reference proteome</keyword>
<accession>A0AA38J224</accession>
<gene>
    <name evidence="1" type="ORF">Zmor_001483</name>
</gene>
<protein>
    <submittedName>
        <fullName evidence="1">Uncharacterized protein</fullName>
    </submittedName>
</protein>
<organism evidence="1 2">
    <name type="scientific">Zophobas morio</name>
    <dbReference type="NCBI Taxonomy" id="2755281"/>
    <lineage>
        <taxon>Eukaryota</taxon>
        <taxon>Metazoa</taxon>
        <taxon>Ecdysozoa</taxon>
        <taxon>Arthropoda</taxon>
        <taxon>Hexapoda</taxon>
        <taxon>Insecta</taxon>
        <taxon>Pterygota</taxon>
        <taxon>Neoptera</taxon>
        <taxon>Endopterygota</taxon>
        <taxon>Coleoptera</taxon>
        <taxon>Polyphaga</taxon>
        <taxon>Cucujiformia</taxon>
        <taxon>Tenebrionidae</taxon>
        <taxon>Zophobas</taxon>
    </lineage>
</organism>
<dbReference type="AlphaFoldDB" id="A0AA38J224"/>
<evidence type="ECO:0000313" key="2">
    <source>
        <dbReference type="Proteomes" id="UP001168821"/>
    </source>
</evidence>
<proteinExistence type="predicted"/>
<sequence length="77" mass="8772">MSDSEDDVPSEIENVAKETISNLLASKSKELYEMAYKRYEDWCRLKNVKITSEKAILAYFSEKAKSQKASTVISTTE</sequence>
<dbReference type="Proteomes" id="UP001168821">
    <property type="component" value="Unassembled WGS sequence"/>
</dbReference>
<dbReference type="EMBL" id="JALNTZ010000001">
    <property type="protein sequence ID" value="KAJ3666025.1"/>
    <property type="molecule type" value="Genomic_DNA"/>
</dbReference>
<name>A0AA38J224_9CUCU</name>
<reference evidence="1" key="1">
    <citation type="journal article" date="2023" name="G3 (Bethesda)">
        <title>Whole genome assemblies of Zophobas morio and Tenebrio molitor.</title>
        <authorList>
            <person name="Kaur S."/>
            <person name="Stinson S.A."/>
            <person name="diCenzo G.C."/>
        </authorList>
    </citation>
    <scope>NUCLEOTIDE SEQUENCE</scope>
    <source>
        <strain evidence="1">QUZm001</strain>
    </source>
</reference>